<reference evidence="1" key="1">
    <citation type="journal article" date="2021" name="New Phytol.">
        <title>Evolutionary innovations through gain and loss of genes in the ectomycorrhizal Boletales.</title>
        <authorList>
            <person name="Wu G."/>
            <person name="Miyauchi S."/>
            <person name="Morin E."/>
            <person name="Kuo A."/>
            <person name="Drula E."/>
            <person name="Varga T."/>
            <person name="Kohler A."/>
            <person name="Feng B."/>
            <person name="Cao Y."/>
            <person name="Lipzen A."/>
            <person name="Daum C."/>
            <person name="Hundley H."/>
            <person name="Pangilinan J."/>
            <person name="Johnson J."/>
            <person name="Barry K."/>
            <person name="LaButti K."/>
            <person name="Ng V."/>
            <person name="Ahrendt S."/>
            <person name="Min B."/>
            <person name="Choi I.G."/>
            <person name="Park H."/>
            <person name="Plett J.M."/>
            <person name="Magnuson J."/>
            <person name="Spatafora J.W."/>
            <person name="Nagy L.G."/>
            <person name="Henrissat B."/>
            <person name="Grigoriev I.V."/>
            <person name="Yang Z.L."/>
            <person name="Xu J."/>
            <person name="Martin F.M."/>
        </authorList>
    </citation>
    <scope>NUCLEOTIDE SEQUENCE</scope>
    <source>
        <strain evidence="1">KUC20120723A-06</strain>
    </source>
</reference>
<evidence type="ECO:0000313" key="2">
    <source>
        <dbReference type="Proteomes" id="UP000790709"/>
    </source>
</evidence>
<evidence type="ECO:0000313" key="1">
    <source>
        <dbReference type="EMBL" id="KAH7929692.1"/>
    </source>
</evidence>
<dbReference type="Proteomes" id="UP000790709">
    <property type="component" value="Unassembled WGS sequence"/>
</dbReference>
<sequence length="97" mass="10679">MIDIATEFYTSVPLCYYIETPSALVFALVLYISPSCTILIPTSHTRGRATYVASLADPRANDATGGGRKRRVNEEQWLGYSYRGQSRDAPIPGFADS</sequence>
<gene>
    <name evidence="1" type="ORF">BV22DRAFT_1029328</name>
</gene>
<protein>
    <submittedName>
        <fullName evidence="1">Uncharacterized protein</fullName>
    </submittedName>
</protein>
<dbReference type="EMBL" id="MU266339">
    <property type="protein sequence ID" value="KAH7929692.1"/>
    <property type="molecule type" value="Genomic_DNA"/>
</dbReference>
<keyword evidence="2" id="KW-1185">Reference proteome</keyword>
<accession>A0ACB8BW47</accession>
<name>A0ACB8BW47_9AGAM</name>
<comment type="caution">
    <text evidence="1">The sequence shown here is derived from an EMBL/GenBank/DDBJ whole genome shotgun (WGS) entry which is preliminary data.</text>
</comment>
<organism evidence="1 2">
    <name type="scientific">Leucogyrophana mollusca</name>
    <dbReference type="NCBI Taxonomy" id="85980"/>
    <lineage>
        <taxon>Eukaryota</taxon>
        <taxon>Fungi</taxon>
        <taxon>Dikarya</taxon>
        <taxon>Basidiomycota</taxon>
        <taxon>Agaricomycotina</taxon>
        <taxon>Agaricomycetes</taxon>
        <taxon>Agaricomycetidae</taxon>
        <taxon>Boletales</taxon>
        <taxon>Boletales incertae sedis</taxon>
        <taxon>Leucogyrophana</taxon>
    </lineage>
</organism>
<proteinExistence type="predicted"/>